<reference evidence="1 2" key="1">
    <citation type="journal article" date="2019" name="Int. J. Syst. Evol. Microbiol.">
        <title>The Global Catalogue of Microorganisms (GCM) 10K type strain sequencing project: providing services to taxonomists for standard genome sequencing and annotation.</title>
        <authorList>
            <consortium name="The Broad Institute Genomics Platform"/>
            <consortium name="The Broad Institute Genome Sequencing Center for Infectious Disease"/>
            <person name="Wu L."/>
            <person name="Ma J."/>
        </authorList>
    </citation>
    <scope>NUCLEOTIDE SEQUENCE [LARGE SCALE GENOMIC DNA]</scope>
    <source>
        <strain evidence="1 2">CGMCC 1.12125</strain>
    </source>
</reference>
<organism evidence="1 2">
    <name type="scientific">Halorientalis brevis</name>
    <dbReference type="NCBI Taxonomy" id="1126241"/>
    <lineage>
        <taxon>Archaea</taxon>
        <taxon>Methanobacteriati</taxon>
        <taxon>Methanobacteriota</taxon>
        <taxon>Stenosarchaea group</taxon>
        <taxon>Halobacteria</taxon>
        <taxon>Halobacteriales</taxon>
        <taxon>Haloarculaceae</taxon>
        <taxon>Halorientalis</taxon>
    </lineage>
</organism>
<accession>A0ABD6CH95</accession>
<dbReference type="AlphaFoldDB" id="A0ABD6CH95"/>
<evidence type="ECO:0000313" key="1">
    <source>
        <dbReference type="EMBL" id="MFD1589431.1"/>
    </source>
</evidence>
<sequence length="92" mass="10166">MPQMLQRAADDRRPDVKPGQQFTVHKRFVGLDAGQTVEVVDASDETLADGAYPERLTLQLTGSERLWAGASEMPYHGDDVRAAVERGDLELL</sequence>
<name>A0ABD6CH95_9EURY</name>
<gene>
    <name evidence="1" type="ORF">ACFR9U_20845</name>
</gene>
<evidence type="ECO:0000313" key="2">
    <source>
        <dbReference type="Proteomes" id="UP001597119"/>
    </source>
</evidence>
<dbReference type="RefSeq" id="WP_247381113.1">
    <property type="nucleotide sequence ID" value="NZ_JALLGV010000009.1"/>
</dbReference>
<comment type="caution">
    <text evidence="1">The sequence shown here is derived from an EMBL/GenBank/DDBJ whole genome shotgun (WGS) entry which is preliminary data.</text>
</comment>
<dbReference type="Proteomes" id="UP001597119">
    <property type="component" value="Unassembled WGS sequence"/>
</dbReference>
<keyword evidence="2" id="KW-1185">Reference proteome</keyword>
<dbReference type="EMBL" id="JBHUDJ010000015">
    <property type="protein sequence ID" value="MFD1589431.1"/>
    <property type="molecule type" value="Genomic_DNA"/>
</dbReference>
<proteinExistence type="predicted"/>
<protein>
    <submittedName>
        <fullName evidence="1">Uncharacterized protein</fullName>
    </submittedName>
</protein>